<keyword evidence="8 9" id="KW-0472">Membrane</keyword>
<evidence type="ECO:0000256" key="7">
    <source>
        <dbReference type="ARBA" id="ARBA00022989"/>
    </source>
</evidence>
<evidence type="ECO:0000256" key="6">
    <source>
        <dbReference type="ARBA" id="ARBA00022737"/>
    </source>
</evidence>
<evidence type="ECO:0000256" key="2">
    <source>
        <dbReference type="ARBA" id="ARBA00007809"/>
    </source>
</evidence>
<dbReference type="PANTHER" id="PTHR10791:SF120">
    <property type="entry name" value="BIDIRECTIONAL SUGAR TRANSPORTER SWEET17"/>
    <property type="match status" value="1"/>
</dbReference>
<evidence type="ECO:0000256" key="1">
    <source>
        <dbReference type="ARBA" id="ARBA00004127"/>
    </source>
</evidence>
<name>A0AA38Z4M4_VITRO</name>
<feature type="transmembrane region" description="Helical" evidence="9">
    <location>
        <begin position="77"/>
        <end position="99"/>
    </location>
</feature>
<organism evidence="10 11">
    <name type="scientific">Vitis rotundifolia</name>
    <name type="common">Muscadine grape</name>
    <dbReference type="NCBI Taxonomy" id="103349"/>
    <lineage>
        <taxon>Eukaryota</taxon>
        <taxon>Viridiplantae</taxon>
        <taxon>Streptophyta</taxon>
        <taxon>Embryophyta</taxon>
        <taxon>Tracheophyta</taxon>
        <taxon>Spermatophyta</taxon>
        <taxon>Magnoliopsida</taxon>
        <taxon>eudicotyledons</taxon>
        <taxon>Gunneridae</taxon>
        <taxon>Pentapetalae</taxon>
        <taxon>rosids</taxon>
        <taxon>Vitales</taxon>
        <taxon>Vitaceae</taxon>
        <taxon>Viteae</taxon>
        <taxon>Vitis</taxon>
    </lineage>
</organism>
<proteinExistence type="inferred from homology"/>
<dbReference type="PANTHER" id="PTHR10791">
    <property type="entry name" value="RAG1-ACTIVATING PROTEIN 1"/>
    <property type="match status" value="1"/>
</dbReference>
<evidence type="ECO:0000256" key="4">
    <source>
        <dbReference type="ARBA" id="ARBA00022597"/>
    </source>
</evidence>
<comment type="subcellular location">
    <subcellularLocation>
        <location evidence="1">Endomembrane system</location>
        <topology evidence="1">Multi-pass membrane protein</topology>
    </subcellularLocation>
</comment>
<reference evidence="10 11" key="1">
    <citation type="journal article" date="2023" name="BMC Biotechnol.">
        <title>Vitis rotundifolia cv Carlos genome sequencing.</title>
        <authorList>
            <person name="Huff M."/>
            <person name="Hulse-Kemp A."/>
            <person name="Scheffler B."/>
            <person name="Youngblood R."/>
            <person name="Simpson S."/>
            <person name="Babiker E."/>
            <person name="Staton M."/>
        </authorList>
    </citation>
    <scope>NUCLEOTIDE SEQUENCE [LARGE SCALE GENOMIC DNA]</scope>
    <source>
        <tissue evidence="10">Leaf</tissue>
    </source>
</reference>
<keyword evidence="5 9" id="KW-0812">Transmembrane</keyword>
<evidence type="ECO:0000313" key="10">
    <source>
        <dbReference type="EMBL" id="KAJ9681839.1"/>
    </source>
</evidence>
<keyword evidence="4" id="KW-0762">Sugar transport</keyword>
<dbReference type="Pfam" id="PF03083">
    <property type="entry name" value="MtN3_slv"/>
    <property type="match status" value="1"/>
</dbReference>
<evidence type="ECO:0000256" key="5">
    <source>
        <dbReference type="ARBA" id="ARBA00022692"/>
    </source>
</evidence>
<dbReference type="AlphaFoldDB" id="A0AA38Z4M4"/>
<evidence type="ECO:0000256" key="8">
    <source>
        <dbReference type="ARBA" id="ARBA00023136"/>
    </source>
</evidence>
<evidence type="ECO:0000256" key="9">
    <source>
        <dbReference type="SAM" id="Phobius"/>
    </source>
</evidence>
<keyword evidence="11" id="KW-1185">Reference proteome</keyword>
<gene>
    <name evidence="10" type="ORF">PVL29_017958</name>
</gene>
<protein>
    <submittedName>
        <fullName evidence="10">Uncharacterized protein</fullName>
    </submittedName>
</protein>
<evidence type="ECO:0000313" key="11">
    <source>
        <dbReference type="Proteomes" id="UP001168098"/>
    </source>
</evidence>
<keyword evidence="6" id="KW-0677">Repeat</keyword>
<dbReference type="InterPro" id="IPR004316">
    <property type="entry name" value="SWEET_rpt"/>
</dbReference>
<feature type="transmembrane region" description="Helical" evidence="9">
    <location>
        <begin position="105"/>
        <end position="127"/>
    </location>
</feature>
<feature type="transmembrane region" description="Helical" evidence="9">
    <location>
        <begin position="12"/>
        <end position="36"/>
    </location>
</feature>
<dbReference type="Proteomes" id="UP001168098">
    <property type="component" value="Unassembled WGS sequence"/>
</dbReference>
<dbReference type="GO" id="GO:0016020">
    <property type="term" value="C:membrane"/>
    <property type="evidence" value="ECO:0007669"/>
    <property type="project" value="InterPro"/>
</dbReference>
<comment type="caution">
    <text evidence="10">The sequence shown here is derived from an EMBL/GenBank/DDBJ whole genome shotgun (WGS) entry which is preliminary data.</text>
</comment>
<dbReference type="EMBL" id="JARBHA010000014">
    <property type="protein sequence ID" value="KAJ9681839.1"/>
    <property type="molecule type" value="Genomic_DNA"/>
</dbReference>
<dbReference type="GO" id="GO:0012505">
    <property type="term" value="C:endomembrane system"/>
    <property type="evidence" value="ECO:0007669"/>
    <property type="project" value="UniProtKB-SubCell"/>
</dbReference>
<evidence type="ECO:0000256" key="3">
    <source>
        <dbReference type="ARBA" id="ARBA00022448"/>
    </source>
</evidence>
<keyword evidence="7 9" id="KW-1133">Transmembrane helix</keyword>
<sequence>MLVFLAYESENLIIFYVVLFLIYAPPKIRLTAVFLVTQYTMHGDLRIGVVGFIRARITIAMYASPLKRVVMTKSVEYMPFLLSFSLSSSGLIGTCYAIPVKGYSIAASGGTGFVLGTLQLVLLYAIYWEHERPSNNILDELNDGWQHQRLINENNQDV</sequence>
<dbReference type="GO" id="GO:0051119">
    <property type="term" value="F:sugar transmembrane transporter activity"/>
    <property type="evidence" value="ECO:0007669"/>
    <property type="project" value="InterPro"/>
</dbReference>
<dbReference type="Gene3D" id="1.20.1280.290">
    <property type="match status" value="1"/>
</dbReference>
<accession>A0AA38Z4M4</accession>
<keyword evidence="3" id="KW-0813">Transport</keyword>
<dbReference type="InterPro" id="IPR047664">
    <property type="entry name" value="SWEET"/>
</dbReference>
<comment type="similarity">
    <text evidence="2">Belongs to the SWEET sugar transporter family.</text>
</comment>